<reference evidence="1" key="1">
    <citation type="submission" date="2012-03" db="EMBL/GenBank/DDBJ databases">
        <title>Functional metagenomics reveals considerable lignocellulase gene clusters in the gut microbiome of a wood-feeding higher termite.</title>
        <authorList>
            <person name="Liu N."/>
        </authorList>
    </citation>
    <scope>NUCLEOTIDE SEQUENCE</scope>
</reference>
<organism evidence="1">
    <name type="scientific">uncultured bacterium contig00055</name>
    <dbReference type="NCBI Taxonomy" id="1181539"/>
    <lineage>
        <taxon>Bacteria</taxon>
        <taxon>environmental samples</taxon>
    </lineage>
</organism>
<sequence>MVHKNKRGLSKLEFYHNARKMRKELTALTLRDFGIHARGAKFKADTGSQQPEGFYDELLVEFSTSIRNLLRNLMLNITAANTVYPVIRDELVVRRRYQNGAIINCEQLLQEILYCADVMPVKASVFTPYIERIEFEIRLLKGWRKSYSKIEAQIVEREQKKLLGKDDKEEKKGEEKKSE</sequence>
<evidence type="ECO:0000313" key="1">
    <source>
        <dbReference type="EMBL" id="AGS53509.1"/>
    </source>
</evidence>
<proteinExistence type="predicted"/>
<accession>A0A806KR81</accession>
<protein>
    <submittedName>
        <fullName evidence="1">Uncharacterized protein</fullName>
    </submittedName>
</protein>
<dbReference type="EMBL" id="JQ844235">
    <property type="protein sequence ID" value="AGS53509.1"/>
    <property type="molecule type" value="Genomic_DNA"/>
</dbReference>
<name>A0A806KR81_9BACT</name>
<dbReference type="AlphaFoldDB" id="A0A806KR81"/>